<reference evidence="1" key="1">
    <citation type="journal article" date="2002" name="FEMS Microbiol. Lett.">
        <title>Characterization of the Streptomyces violaceoruber SANK95570 plasmids pSV1 and pSV2.</title>
        <authorList>
            <person name="Spatz K."/>
            <person name="Kohn H."/>
            <person name="Redenbach M."/>
        </authorList>
    </citation>
    <scope>NUCLEOTIDE SEQUENCE</scope>
    <source>
        <strain evidence="1">SANK95570</strain>
        <plasmid evidence="1">pSV2</plasmid>
    </source>
</reference>
<geneLocation type="plasmid" evidence="1">
    <name>pSV2</name>
</geneLocation>
<proteinExistence type="predicted"/>
<evidence type="ECO:0000313" key="1">
    <source>
        <dbReference type="EMBL" id="AAO50190.1"/>
    </source>
</evidence>
<protein>
    <submittedName>
        <fullName evidence="1">Uncharacterized protein</fullName>
    </submittedName>
</protein>
<accession>Q849D4</accession>
<name>Q849D4_STRVN</name>
<dbReference type="AlphaFoldDB" id="Q849D4"/>
<organism evidence="1">
    <name type="scientific">Streptomyces violaceoruber</name>
    <dbReference type="NCBI Taxonomy" id="1935"/>
    <lineage>
        <taxon>Bacteria</taxon>
        <taxon>Bacillati</taxon>
        <taxon>Actinomycetota</taxon>
        <taxon>Actinomycetes</taxon>
        <taxon>Kitasatosporales</taxon>
        <taxon>Streptomycetaceae</taxon>
        <taxon>Streptomyces</taxon>
        <taxon>Streptomyces violaceoruber group</taxon>
    </lineage>
</organism>
<dbReference type="EMBL" id="AY211023">
    <property type="protein sequence ID" value="AAO50190.1"/>
    <property type="molecule type" value="Genomic_DNA"/>
</dbReference>
<sequence length="135" mass="14492">MVSALLAPHAPGGTDAAIDAVLSFFETVRHLKDWFRNDQASRVKKDDVHTLIDGSPVLQLCADLANGSKHFAPTTSQTGDLSTTIARNEVAVPVGAGTSAHRFCIASSGKERDVLEIAEDAVDEWRGFLIGRHLI</sequence>
<gene>
    <name evidence="1" type="primary">pSV2.106c</name>
</gene>
<reference evidence="1" key="2">
    <citation type="submission" date="2002-12" db="EMBL/GenBank/DDBJ databases">
        <title>Complete nucleotide sequence of the linear plasmid pSV2 from Streptomyces violaceoruber SANK95570.</title>
        <authorList>
            <person name="Spatz K."/>
            <person name="Scholz C.J."/>
            <person name="Redenbach M."/>
        </authorList>
    </citation>
    <scope>NUCLEOTIDE SEQUENCE</scope>
    <source>
        <strain evidence="1">SANK95570</strain>
        <plasmid evidence="1">pSV2</plasmid>
    </source>
</reference>
<keyword evidence="1" id="KW-0614">Plasmid</keyword>